<dbReference type="AlphaFoldDB" id="A0AAV9RND1"/>
<evidence type="ECO:0000313" key="1">
    <source>
        <dbReference type="EMBL" id="KAK5610520.1"/>
    </source>
</evidence>
<accession>A0AAV9RND1</accession>
<keyword evidence="2" id="KW-1185">Reference proteome</keyword>
<dbReference type="Proteomes" id="UP001311232">
    <property type="component" value="Unassembled WGS sequence"/>
</dbReference>
<proteinExistence type="predicted"/>
<comment type="caution">
    <text evidence="1">The sequence shown here is derived from an EMBL/GenBank/DDBJ whole genome shotgun (WGS) entry which is preliminary data.</text>
</comment>
<dbReference type="EMBL" id="JAHHUM010001561">
    <property type="protein sequence ID" value="KAK5610520.1"/>
    <property type="molecule type" value="Genomic_DNA"/>
</dbReference>
<sequence length="129" mass="14111">MQSISCAVSLVLLHQSIFFPSDLVRWSSARKNPVPSSSIAFIVQMLSPVSPLLGFSVIAQPTLLSFSVIAQYFSHGRDFLVPFFGLEDTNNSRAAGCNPILPSFRWSSKDSLSACSWLSSLLVILQFSP</sequence>
<gene>
    <name evidence="1" type="ORF">CRENBAI_003752</name>
</gene>
<name>A0AAV9RND1_9TELE</name>
<protein>
    <submittedName>
        <fullName evidence="1">Uncharacterized protein</fullName>
    </submittedName>
</protein>
<evidence type="ECO:0000313" key="2">
    <source>
        <dbReference type="Proteomes" id="UP001311232"/>
    </source>
</evidence>
<reference evidence="1 2" key="1">
    <citation type="submission" date="2021-06" db="EMBL/GenBank/DDBJ databases">
        <authorList>
            <person name="Palmer J.M."/>
        </authorList>
    </citation>
    <scope>NUCLEOTIDE SEQUENCE [LARGE SCALE GENOMIC DNA]</scope>
    <source>
        <strain evidence="1 2">MEX-2019</strain>
        <tissue evidence="1">Muscle</tissue>
    </source>
</reference>
<organism evidence="1 2">
    <name type="scientific">Crenichthys baileyi</name>
    <name type="common">White River springfish</name>
    <dbReference type="NCBI Taxonomy" id="28760"/>
    <lineage>
        <taxon>Eukaryota</taxon>
        <taxon>Metazoa</taxon>
        <taxon>Chordata</taxon>
        <taxon>Craniata</taxon>
        <taxon>Vertebrata</taxon>
        <taxon>Euteleostomi</taxon>
        <taxon>Actinopterygii</taxon>
        <taxon>Neopterygii</taxon>
        <taxon>Teleostei</taxon>
        <taxon>Neoteleostei</taxon>
        <taxon>Acanthomorphata</taxon>
        <taxon>Ovalentaria</taxon>
        <taxon>Atherinomorphae</taxon>
        <taxon>Cyprinodontiformes</taxon>
        <taxon>Goodeidae</taxon>
        <taxon>Crenichthys</taxon>
    </lineage>
</organism>